<dbReference type="RefSeq" id="WP_127566569.1">
    <property type="nucleotide sequence ID" value="NZ_BMFB01000007.1"/>
</dbReference>
<dbReference type="KEGG" id="gak:X907_1415"/>
<protein>
    <submittedName>
        <fullName evidence="1">Nuclear protein SET</fullName>
    </submittedName>
</protein>
<sequence>MLLIDTFVGPSAIEGVGVFAAEPIRKGQLIYRFEPGFDRLIGEVELPNLPESIRRFVERYTYPHPKEAGMLVLDADNGRHMNHSLEPNTDFRDSVFGYAIRDIAAGEEITCNYAEFEPGFYMLPSMVSAHAAAPKAVNGSGAHL</sequence>
<dbReference type="EMBL" id="CP018911">
    <property type="protein sequence ID" value="AZU03948.1"/>
    <property type="molecule type" value="Genomic_DNA"/>
</dbReference>
<evidence type="ECO:0000313" key="1">
    <source>
        <dbReference type="EMBL" id="AZU03948.1"/>
    </source>
</evidence>
<proteinExistence type="predicted"/>
<dbReference type="AlphaFoldDB" id="A0A3T0EA69"/>
<accession>A0A3T0EA69</accession>
<evidence type="ECO:0000313" key="2">
    <source>
        <dbReference type="Proteomes" id="UP000286954"/>
    </source>
</evidence>
<name>A0A3T0EA69_9PROT</name>
<dbReference type="Proteomes" id="UP000286954">
    <property type="component" value="Chromosome"/>
</dbReference>
<dbReference type="Gene3D" id="2.170.270.10">
    <property type="entry name" value="SET domain"/>
    <property type="match status" value="1"/>
</dbReference>
<keyword evidence="2" id="KW-1185">Reference proteome</keyword>
<gene>
    <name evidence="1" type="ORF">X907_1415</name>
</gene>
<dbReference type="PROSITE" id="PS50280">
    <property type="entry name" value="SET"/>
    <property type="match status" value="1"/>
</dbReference>
<dbReference type="SMART" id="SM00317">
    <property type="entry name" value="SET"/>
    <property type="match status" value="1"/>
</dbReference>
<dbReference type="OrthoDB" id="9804945at2"/>
<dbReference type="SUPFAM" id="SSF82199">
    <property type="entry name" value="SET domain"/>
    <property type="match status" value="1"/>
</dbReference>
<dbReference type="InterPro" id="IPR001214">
    <property type="entry name" value="SET_dom"/>
</dbReference>
<dbReference type="InterPro" id="IPR046341">
    <property type="entry name" value="SET_dom_sf"/>
</dbReference>
<reference evidence="1 2" key="1">
    <citation type="submission" date="2016-12" db="EMBL/GenBank/DDBJ databases">
        <title>The genome of dimorphic prosthecate Glycocaulis alkaliphilus 6b-8t, isolated from crude oil dictates its adaptability in petroleum environments.</title>
        <authorList>
            <person name="Wu X.-L."/>
            <person name="Geng S."/>
        </authorList>
    </citation>
    <scope>NUCLEOTIDE SEQUENCE [LARGE SCALE GENOMIC DNA]</scope>
    <source>
        <strain evidence="1 2">6B-8</strain>
    </source>
</reference>
<organism evidence="1 2">
    <name type="scientific">Glycocaulis alkaliphilus</name>
    <dbReference type="NCBI Taxonomy" id="1434191"/>
    <lineage>
        <taxon>Bacteria</taxon>
        <taxon>Pseudomonadati</taxon>
        <taxon>Pseudomonadota</taxon>
        <taxon>Alphaproteobacteria</taxon>
        <taxon>Maricaulales</taxon>
        <taxon>Maricaulaceae</taxon>
        <taxon>Glycocaulis</taxon>
    </lineage>
</organism>
<dbReference type="Pfam" id="PF00856">
    <property type="entry name" value="SET"/>
    <property type="match status" value="1"/>
</dbReference>